<feature type="compositionally biased region" description="Gly residues" evidence="1">
    <location>
        <begin position="209"/>
        <end position="230"/>
    </location>
</feature>
<keyword evidence="4" id="KW-1185">Reference proteome</keyword>
<dbReference type="EMBL" id="JANJYJ010000009">
    <property type="protein sequence ID" value="KAK3190068.1"/>
    <property type="molecule type" value="Genomic_DNA"/>
</dbReference>
<keyword evidence="2" id="KW-1133">Transmembrane helix</keyword>
<organism evidence="3 4">
    <name type="scientific">Dipteronia sinensis</name>
    <dbReference type="NCBI Taxonomy" id="43782"/>
    <lineage>
        <taxon>Eukaryota</taxon>
        <taxon>Viridiplantae</taxon>
        <taxon>Streptophyta</taxon>
        <taxon>Embryophyta</taxon>
        <taxon>Tracheophyta</taxon>
        <taxon>Spermatophyta</taxon>
        <taxon>Magnoliopsida</taxon>
        <taxon>eudicotyledons</taxon>
        <taxon>Gunneridae</taxon>
        <taxon>Pentapetalae</taxon>
        <taxon>rosids</taxon>
        <taxon>malvids</taxon>
        <taxon>Sapindales</taxon>
        <taxon>Sapindaceae</taxon>
        <taxon>Hippocastanoideae</taxon>
        <taxon>Acereae</taxon>
        <taxon>Dipteronia</taxon>
    </lineage>
</organism>
<dbReference type="AlphaFoldDB" id="A0AAD9ZSY2"/>
<protein>
    <recommendedName>
        <fullName evidence="5">SHSP domain-containing protein</fullName>
    </recommendedName>
</protein>
<feature type="region of interest" description="Disordered" evidence="1">
    <location>
        <begin position="199"/>
        <end position="242"/>
    </location>
</feature>
<evidence type="ECO:0000313" key="4">
    <source>
        <dbReference type="Proteomes" id="UP001281410"/>
    </source>
</evidence>
<keyword evidence="2" id="KW-0472">Membrane</keyword>
<comment type="caution">
    <text evidence="3">The sequence shown here is derived from an EMBL/GenBank/DDBJ whole genome shotgun (WGS) entry which is preliminary data.</text>
</comment>
<proteinExistence type="predicted"/>
<feature type="compositionally biased region" description="Polar residues" evidence="1">
    <location>
        <begin position="233"/>
        <end position="242"/>
    </location>
</feature>
<sequence length="242" mass="26787">MILPFYRQNRNKFSISIHNPSPFFSKKASLFFFVVVVSLYLFVCCGFLFARAMKVHPVPTKKRNNIAIQFYDVNAANSRNPQDFSTGSHKKLRRLPHIFNRVLELPFRSDADVAIEESPDCFKFVAETDVIGEVRAHMIQIHPGVTKIVVRPNGSVELSSLDELELDMWRFRLPETTRPDLASAVYVDGELIVTVPKGGEVEDLEERGGGGGGSDAVGGSGGGGENGQFRGGMSNNRLVLVQ</sequence>
<evidence type="ECO:0000256" key="2">
    <source>
        <dbReference type="SAM" id="Phobius"/>
    </source>
</evidence>
<gene>
    <name evidence="3" type="ORF">Dsin_029629</name>
</gene>
<dbReference type="Proteomes" id="UP001281410">
    <property type="component" value="Unassembled WGS sequence"/>
</dbReference>
<keyword evidence="2" id="KW-0812">Transmembrane</keyword>
<evidence type="ECO:0008006" key="5">
    <source>
        <dbReference type="Google" id="ProtNLM"/>
    </source>
</evidence>
<name>A0AAD9ZSY2_9ROSI</name>
<dbReference type="PANTHER" id="PTHR33879">
    <property type="entry name" value="17.6 KDA CLASS II HEAT SHOCK PROTEIN-RELATED"/>
    <property type="match status" value="1"/>
</dbReference>
<evidence type="ECO:0000256" key="1">
    <source>
        <dbReference type="SAM" id="MobiDB-lite"/>
    </source>
</evidence>
<evidence type="ECO:0000313" key="3">
    <source>
        <dbReference type="EMBL" id="KAK3190068.1"/>
    </source>
</evidence>
<accession>A0AAD9ZSY2</accession>
<dbReference type="CDD" id="cd06464">
    <property type="entry name" value="ACD_sHsps-like"/>
    <property type="match status" value="1"/>
</dbReference>
<dbReference type="PANTHER" id="PTHR33879:SF3">
    <property type="entry name" value="17.6 KDA CLASS II HEAT SHOCK PROTEIN-RELATED"/>
    <property type="match status" value="1"/>
</dbReference>
<feature type="transmembrane region" description="Helical" evidence="2">
    <location>
        <begin position="30"/>
        <end position="53"/>
    </location>
</feature>
<reference evidence="3" key="1">
    <citation type="journal article" date="2023" name="Plant J.">
        <title>Genome sequences and population genomics provide insights into the demographic history, inbreeding, and mutation load of two 'living fossil' tree species of Dipteronia.</title>
        <authorList>
            <person name="Feng Y."/>
            <person name="Comes H.P."/>
            <person name="Chen J."/>
            <person name="Zhu S."/>
            <person name="Lu R."/>
            <person name="Zhang X."/>
            <person name="Li P."/>
            <person name="Qiu J."/>
            <person name="Olsen K.M."/>
            <person name="Qiu Y."/>
        </authorList>
    </citation>
    <scope>NUCLEOTIDE SEQUENCE</scope>
    <source>
        <strain evidence="3">NBL</strain>
    </source>
</reference>